<feature type="compositionally biased region" description="Polar residues" evidence="1">
    <location>
        <begin position="686"/>
        <end position="696"/>
    </location>
</feature>
<dbReference type="VEuPathDB" id="FungiDB:B1J91_B01617g"/>
<dbReference type="GO" id="GO:0006406">
    <property type="term" value="P:mRNA export from nucleus"/>
    <property type="evidence" value="ECO:0007669"/>
    <property type="project" value="EnsemblFungi"/>
</dbReference>
<accession>A0A0W0CWD1</accession>
<evidence type="ECO:0000313" key="3">
    <source>
        <dbReference type="Proteomes" id="UP000054886"/>
    </source>
</evidence>
<dbReference type="Pfam" id="PF11957">
    <property type="entry name" value="efThoc1"/>
    <property type="match status" value="1"/>
</dbReference>
<dbReference type="GO" id="GO:0006283">
    <property type="term" value="P:transcription-coupled nucleotide-excision repair"/>
    <property type="evidence" value="ECO:0007669"/>
    <property type="project" value="EnsemblFungi"/>
</dbReference>
<dbReference type="GO" id="GO:0000781">
    <property type="term" value="C:chromosome, telomeric region"/>
    <property type="evidence" value="ECO:0007669"/>
    <property type="project" value="EnsemblFungi"/>
</dbReference>
<dbReference type="GO" id="GO:0000446">
    <property type="term" value="C:nucleoplasmic THO complex"/>
    <property type="evidence" value="ECO:0007669"/>
    <property type="project" value="EnsemblFungi"/>
</dbReference>
<evidence type="ECO:0000256" key="1">
    <source>
        <dbReference type="SAM" id="MobiDB-lite"/>
    </source>
</evidence>
<feature type="region of interest" description="Disordered" evidence="1">
    <location>
        <begin position="650"/>
        <end position="708"/>
    </location>
</feature>
<dbReference type="VEuPathDB" id="FungiDB:GVI51_B01485"/>
<organism evidence="2 3">
    <name type="scientific">Candida glabrata</name>
    <name type="common">Yeast</name>
    <name type="synonym">Torulopsis glabrata</name>
    <dbReference type="NCBI Taxonomy" id="5478"/>
    <lineage>
        <taxon>Eukaryota</taxon>
        <taxon>Fungi</taxon>
        <taxon>Dikarya</taxon>
        <taxon>Ascomycota</taxon>
        <taxon>Saccharomycotina</taxon>
        <taxon>Saccharomycetes</taxon>
        <taxon>Saccharomycetales</taxon>
        <taxon>Saccharomycetaceae</taxon>
        <taxon>Nakaseomyces</taxon>
    </lineage>
</organism>
<dbReference type="GO" id="GO:0016593">
    <property type="term" value="C:Cdc73/Paf1 complex"/>
    <property type="evidence" value="ECO:0007669"/>
    <property type="project" value="EnsemblFungi"/>
</dbReference>
<dbReference type="Proteomes" id="UP000054886">
    <property type="component" value="Unassembled WGS sequence"/>
</dbReference>
<protein>
    <submittedName>
        <fullName evidence="2">THO complex subunit HPR1</fullName>
    </submittedName>
</protein>
<name>A0A0W0CWD1_CANGB</name>
<dbReference type="EMBL" id="LLZZ01000118">
    <property type="protein sequence ID" value="KTB03900.1"/>
    <property type="molecule type" value="Genomic_DNA"/>
</dbReference>
<dbReference type="VEuPathDB" id="FungiDB:CAGL0B01617g"/>
<reference evidence="2 3" key="1">
    <citation type="submission" date="2015-10" db="EMBL/GenBank/DDBJ databases">
        <title>Draft genomes sequences of Candida glabrata isolates 1A, 1B, 2A, 2B, 3A and 3B.</title>
        <authorList>
            <person name="Haavelsrud O.E."/>
            <person name="Gaustad P."/>
        </authorList>
    </citation>
    <scope>NUCLEOTIDE SEQUENCE [LARGE SCALE GENOMIC DNA]</scope>
    <source>
        <strain evidence="2">910700640</strain>
    </source>
</reference>
<dbReference type="AlphaFoldDB" id="A0A0W0CWD1"/>
<dbReference type="VEuPathDB" id="FungiDB:GWK60_B01441"/>
<dbReference type="GO" id="GO:0003676">
    <property type="term" value="F:nucleic acid binding"/>
    <property type="evidence" value="ECO:0007669"/>
    <property type="project" value="EnsemblFungi"/>
</dbReference>
<feature type="compositionally biased region" description="Basic and acidic residues" evidence="1">
    <location>
        <begin position="697"/>
        <end position="708"/>
    </location>
</feature>
<proteinExistence type="predicted"/>
<dbReference type="GO" id="GO:0000445">
    <property type="term" value="C:THO complex part of transcription export complex"/>
    <property type="evidence" value="ECO:0007669"/>
    <property type="project" value="EnsemblFungi"/>
</dbReference>
<dbReference type="GO" id="GO:0060090">
    <property type="term" value="F:molecular adaptor activity"/>
    <property type="evidence" value="ECO:0007669"/>
    <property type="project" value="EnsemblFungi"/>
</dbReference>
<gene>
    <name evidence="2" type="ORF">AO440_000232</name>
</gene>
<dbReference type="GO" id="GO:0006368">
    <property type="term" value="P:transcription elongation by RNA polymerase II"/>
    <property type="evidence" value="ECO:0007669"/>
    <property type="project" value="EnsemblFungi"/>
</dbReference>
<dbReference type="GO" id="GO:0031124">
    <property type="term" value="P:mRNA 3'-end processing"/>
    <property type="evidence" value="ECO:0007669"/>
    <property type="project" value="EnsemblFungi"/>
</dbReference>
<dbReference type="GO" id="GO:0006310">
    <property type="term" value="P:DNA recombination"/>
    <property type="evidence" value="ECO:0007669"/>
    <property type="project" value="EnsemblFungi"/>
</dbReference>
<dbReference type="InterPro" id="IPR021861">
    <property type="entry name" value="THO_THOC1"/>
</dbReference>
<comment type="caution">
    <text evidence="2">The sequence shown here is derived from an EMBL/GenBank/DDBJ whole genome shotgun (WGS) entry which is preliminary data.</text>
</comment>
<dbReference type="GO" id="GO:2001209">
    <property type="term" value="P:positive regulation of transcription elongation by RNA polymerase I"/>
    <property type="evidence" value="ECO:0007669"/>
    <property type="project" value="EnsemblFungi"/>
</dbReference>
<sequence length="708" mass="82833">METIIDKESERLLSLFSHIAEKCNDALTAPIAQGQFDPEDLKWSSLITLSDSFDKTDVELIKEVVLKRVVEKLLPVEEQEGDEDDTIEAAQKNEHSKLTENLKVCSVLLDFCFHMRQFMSDTSQCSLVYYELFATVVEMLNWPDDVCLFWDYVESRINWFKLGNTLKDDNSGETTLISYKQPLFEKLRRWNTSLMELSYRTHSNTPVMNEVKQKWLSFLSDLLPIQEESNFNRTGSIAKLSNSTTNWNIYQTTENYRGQSKEESFFSDIKLVYQNFIYAPLEFLSSSLDHKIKIDKVISTIIDNILELEEVFYNKIKKELKEINIINNKLNPDYFISSKPQEGLPEYLRTSKLFEELNSSSMSEFQSIYDKIKHLPVPNPLDMSTTDEYSLFDQFMTLENDIFRKQFMMQVYFTSYIITQLIESDEVRDFFNTNISKVKAAHSISFDDMEKQNIKKASTFTKHLMVNRIKRFYGNKDKKFLDMIESLELSESCFHKLKMNGFKQFNDFHITEEDIVVPDIDKSFKKFGFVKMGNKQINNVWKIETGISNIKEVKLVPHEVLEKLQDKYAQSEGNEIDIVKSWQSLRLLRGPYLFKLSGINEEKGLKGLFEESNQSYFQDKYSDWKKKSIEVFNEPHKLLLAKARDYKQSKLNGKRENLEEESNPNKKVKLSNDNNLDADNNENENPSQERSLSNTQKGRESDDLVSKL</sequence>
<evidence type="ECO:0000313" key="2">
    <source>
        <dbReference type="EMBL" id="KTB03900.1"/>
    </source>
</evidence>